<evidence type="ECO:0000256" key="1">
    <source>
        <dbReference type="SAM" id="Phobius"/>
    </source>
</evidence>
<gene>
    <name evidence="2" type="ORF">CUJ83_13670</name>
</gene>
<evidence type="ECO:0000313" key="2">
    <source>
        <dbReference type="EMBL" id="MCD1296047.1"/>
    </source>
</evidence>
<comment type="caution">
    <text evidence="2">The sequence shown here is derived from an EMBL/GenBank/DDBJ whole genome shotgun (WGS) entry which is preliminary data.</text>
</comment>
<feature type="transmembrane region" description="Helical" evidence="1">
    <location>
        <begin position="12"/>
        <end position="30"/>
    </location>
</feature>
<keyword evidence="1" id="KW-1133">Transmembrane helix</keyword>
<feature type="transmembrane region" description="Helical" evidence="1">
    <location>
        <begin position="36"/>
        <end position="58"/>
    </location>
</feature>
<keyword evidence="3" id="KW-1185">Reference proteome</keyword>
<protein>
    <submittedName>
        <fullName evidence="2">Uncharacterized protein</fullName>
    </submittedName>
</protein>
<dbReference type="AlphaFoldDB" id="A0AAP2RFD3"/>
<dbReference type="EMBL" id="PGCK01000013">
    <property type="protein sequence ID" value="MCD1296047.1"/>
    <property type="molecule type" value="Genomic_DNA"/>
</dbReference>
<keyword evidence="1" id="KW-0812">Transmembrane</keyword>
<keyword evidence="1" id="KW-0472">Membrane</keyword>
<sequence>MNTVSFNAKQILGIFVGIFVVIAGIVVNMQKFGNDISIGNIAVIFATGILVVISMIVVGQD</sequence>
<name>A0AAP2RFD3_9EURY</name>
<dbReference type="Proteomes" id="UP001320159">
    <property type="component" value="Unassembled WGS sequence"/>
</dbReference>
<accession>A0AAP2RFD3</accession>
<proteinExistence type="predicted"/>
<reference evidence="2 3" key="1">
    <citation type="submission" date="2017-11" db="EMBL/GenBank/DDBJ databases">
        <title>Isolation and Characterization of Family Methanocellaceae Species from Potential Methane Hydrate Area Offshore Southwestern Taiwan.</title>
        <authorList>
            <person name="Zhang W.-L."/>
            <person name="Chen W.-C."/>
            <person name="Lai M.-C."/>
            <person name="Chen S.-C."/>
        </authorList>
    </citation>
    <scope>NUCLEOTIDE SEQUENCE [LARGE SCALE GENOMIC DNA]</scope>
    <source>
        <strain evidence="2 3">CWC-04</strain>
    </source>
</reference>
<dbReference type="RefSeq" id="WP_230742911.1">
    <property type="nucleotide sequence ID" value="NZ_PGCK01000013.1"/>
</dbReference>
<organism evidence="2 3">
    <name type="scientific">Methanooceanicella nereidis</name>
    <dbReference type="NCBI Taxonomy" id="2052831"/>
    <lineage>
        <taxon>Archaea</taxon>
        <taxon>Methanobacteriati</taxon>
        <taxon>Methanobacteriota</taxon>
        <taxon>Stenosarchaea group</taxon>
        <taxon>Methanomicrobia</taxon>
        <taxon>Methanocellales</taxon>
        <taxon>Methanocellaceae</taxon>
        <taxon>Methanooceanicella</taxon>
    </lineage>
</organism>
<evidence type="ECO:0000313" key="3">
    <source>
        <dbReference type="Proteomes" id="UP001320159"/>
    </source>
</evidence>